<reference evidence="4 5" key="1">
    <citation type="journal article" date="2018" name="PLoS Genet.">
        <title>Population sequencing reveals clonal diversity and ancestral inbreeding in the grapevine cultivar Chardonnay.</title>
        <authorList>
            <person name="Roach M.J."/>
            <person name="Johnson D.L."/>
            <person name="Bohlmann J."/>
            <person name="van Vuuren H.J."/>
            <person name="Jones S.J."/>
            <person name="Pretorius I.S."/>
            <person name="Schmidt S.A."/>
            <person name="Borneman A.R."/>
        </authorList>
    </citation>
    <scope>NUCLEOTIDE SEQUENCE [LARGE SCALE GENOMIC DNA]</scope>
    <source>
        <strain evidence="5">cv. Chardonnay</strain>
        <tissue evidence="4">Leaf</tissue>
    </source>
</reference>
<organism evidence="4 5">
    <name type="scientific">Vitis vinifera</name>
    <name type="common">Grape</name>
    <dbReference type="NCBI Taxonomy" id="29760"/>
    <lineage>
        <taxon>Eukaryota</taxon>
        <taxon>Viridiplantae</taxon>
        <taxon>Streptophyta</taxon>
        <taxon>Embryophyta</taxon>
        <taxon>Tracheophyta</taxon>
        <taxon>Spermatophyta</taxon>
        <taxon>Magnoliopsida</taxon>
        <taxon>eudicotyledons</taxon>
        <taxon>Gunneridae</taxon>
        <taxon>Pentapetalae</taxon>
        <taxon>rosids</taxon>
        <taxon>Vitales</taxon>
        <taxon>Vitaceae</taxon>
        <taxon>Viteae</taxon>
        <taxon>Vitis</taxon>
    </lineage>
</organism>
<dbReference type="AlphaFoldDB" id="A0A438HSY0"/>
<name>A0A438HSY0_VITVI</name>
<feature type="compositionally biased region" description="Basic and acidic residues" evidence="3">
    <location>
        <begin position="110"/>
        <end position="123"/>
    </location>
</feature>
<evidence type="ECO:0000256" key="3">
    <source>
        <dbReference type="SAM" id="MobiDB-lite"/>
    </source>
</evidence>
<evidence type="ECO:0000256" key="1">
    <source>
        <dbReference type="ARBA" id="ARBA00005701"/>
    </source>
</evidence>
<comment type="caution">
    <text evidence="4">The sequence shown here is derived from an EMBL/GenBank/DDBJ whole genome shotgun (WGS) entry which is preliminary data.</text>
</comment>
<dbReference type="EMBL" id="QGNW01000183">
    <property type="protein sequence ID" value="RVW87566.1"/>
    <property type="molecule type" value="Genomic_DNA"/>
</dbReference>
<gene>
    <name evidence="4" type="primary">DDB_G0278459</name>
    <name evidence="4" type="ORF">CK203_036315</name>
</gene>
<dbReference type="PANTHER" id="PTHR28524">
    <property type="entry name" value="SUCCINATE DEHYDROGENASE ASSEMBLY FACTOR 4, MITOCHONDRIAL"/>
    <property type="match status" value="1"/>
</dbReference>
<sequence>MSSNLSRVFSSLIDLSAPRLGLACARSRCGSESLTHSNTSRRLFCSSAQQPQHREKQEEEEEVSSFSGNKQSPDGENGEEVEEEDEGGGGVHVNEQTGEIGGPKGPEPTRYGDWERNGRCSDF</sequence>
<accession>A0A438HSY0</accession>
<feature type="compositionally biased region" description="Acidic residues" evidence="3">
    <location>
        <begin position="76"/>
        <end position="87"/>
    </location>
</feature>
<dbReference type="InterPro" id="IPR012875">
    <property type="entry name" value="SDHF4"/>
</dbReference>
<evidence type="ECO:0000256" key="2">
    <source>
        <dbReference type="ARBA" id="ARBA00022170"/>
    </source>
</evidence>
<protein>
    <recommendedName>
        <fullName evidence="2">Succinate dehydrogenase assembly factor 4, mitochondrial</fullName>
    </recommendedName>
</protein>
<proteinExistence type="inferred from homology"/>
<feature type="region of interest" description="Disordered" evidence="3">
    <location>
        <begin position="31"/>
        <end position="123"/>
    </location>
</feature>
<evidence type="ECO:0000313" key="4">
    <source>
        <dbReference type="EMBL" id="RVW87566.1"/>
    </source>
</evidence>
<dbReference type="PANTHER" id="PTHR28524:SF3">
    <property type="entry name" value="SUCCINATE DEHYDROGENASE ASSEMBLY FACTOR 4, MITOCHONDRIAL"/>
    <property type="match status" value="1"/>
</dbReference>
<dbReference type="Proteomes" id="UP000288805">
    <property type="component" value="Unassembled WGS sequence"/>
</dbReference>
<dbReference type="Pfam" id="PF07896">
    <property type="entry name" value="DUF1674"/>
    <property type="match status" value="1"/>
</dbReference>
<feature type="compositionally biased region" description="Polar residues" evidence="3">
    <location>
        <begin position="31"/>
        <end position="41"/>
    </location>
</feature>
<comment type="similarity">
    <text evidence="1">Belongs to the SDHAF4 family.</text>
</comment>
<evidence type="ECO:0000313" key="5">
    <source>
        <dbReference type="Proteomes" id="UP000288805"/>
    </source>
</evidence>